<evidence type="ECO:0000256" key="1">
    <source>
        <dbReference type="SAM" id="Phobius"/>
    </source>
</evidence>
<protein>
    <submittedName>
        <fullName evidence="2">Uncharacterized protein</fullName>
    </submittedName>
</protein>
<keyword evidence="1" id="KW-0812">Transmembrane</keyword>
<name>A0A9D7K687_9PROT</name>
<proteinExistence type="predicted"/>
<reference evidence="2" key="1">
    <citation type="submission" date="2020-10" db="EMBL/GenBank/DDBJ databases">
        <title>Connecting structure to function with the recovery of over 1000 high-quality activated sludge metagenome-assembled genomes encoding full-length rRNA genes using long-read sequencing.</title>
        <authorList>
            <person name="Singleton C.M."/>
            <person name="Petriglieri F."/>
            <person name="Kristensen J.M."/>
            <person name="Kirkegaard R.H."/>
            <person name="Michaelsen T.Y."/>
            <person name="Andersen M.H."/>
            <person name="Karst S.M."/>
            <person name="Dueholm M.S."/>
            <person name="Nielsen P.H."/>
            <person name="Albertsen M."/>
        </authorList>
    </citation>
    <scope>NUCLEOTIDE SEQUENCE</scope>
    <source>
        <strain evidence="2">Hirt_18-Q3-R61-65_BATAC.395</strain>
    </source>
</reference>
<dbReference type="AlphaFoldDB" id="A0A9D7K687"/>
<feature type="transmembrane region" description="Helical" evidence="1">
    <location>
        <begin position="36"/>
        <end position="53"/>
    </location>
</feature>
<gene>
    <name evidence="2" type="ORF">IPL58_15905</name>
</gene>
<evidence type="ECO:0000313" key="2">
    <source>
        <dbReference type="EMBL" id="MBK8525382.1"/>
    </source>
</evidence>
<dbReference type="Proteomes" id="UP000886689">
    <property type="component" value="Unassembled WGS sequence"/>
</dbReference>
<keyword evidence="1" id="KW-1133">Transmembrane helix</keyword>
<keyword evidence="1" id="KW-0472">Membrane</keyword>
<comment type="caution">
    <text evidence="2">The sequence shown here is derived from an EMBL/GenBank/DDBJ whole genome shotgun (WGS) entry which is preliminary data.</text>
</comment>
<accession>A0A9D7K687</accession>
<organism evidence="2 3">
    <name type="scientific">Candidatus Proximibacter danicus</name>
    <dbReference type="NCBI Taxonomy" id="2954365"/>
    <lineage>
        <taxon>Bacteria</taxon>
        <taxon>Pseudomonadati</taxon>
        <taxon>Pseudomonadota</taxon>
        <taxon>Betaproteobacteria</taxon>
        <taxon>Candidatus Proximibacter</taxon>
    </lineage>
</organism>
<sequence length="246" mass="27720">MKLKKFLSYEWDAIAGIATAVIASILHLLHALSEETMLSVVLALIALLFINFMRHARNNEISAEQIEHTATAVHRIHAGLALPEVVLVGPRHLRTSHDHFTKHMKGDSIWFNVCLSMYKPQALFDALLRPAIENPTISSIQFILDSRQQSVWLEAILPKILDCSGHEKVREPRWCSLEKNVSFILADSHASEGTEALLSFWGEPFMAEASERQSPRFIFHVQKHSELLPHLIELGRCQGHGRTIAG</sequence>
<dbReference type="EMBL" id="JADJUC010000030">
    <property type="protein sequence ID" value="MBK8525382.1"/>
    <property type="molecule type" value="Genomic_DNA"/>
</dbReference>
<feature type="transmembrane region" description="Helical" evidence="1">
    <location>
        <begin position="12"/>
        <end position="30"/>
    </location>
</feature>
<evidence type="ECO:0000313" key="3">
    <source>
        <dbReference type="Proteomes" id="UP000886689"/>
    </source>
</evidence>